<dbReference type="SUPFAM" id="SSF47240">
    <property type="entry name" value="Ferritin-like"/>
    <property type="match status" value="1"/>
</dbReference>
<dbReference type="GO" id="GO:0008199">
    <property type="term" value="F:ferric iron binding"/>
    <property type="evidence" value="ECO:0007669"/>
    <property type="project" value="InterPro"/>
</dbReference>
<organism evidence="5 6">
    <name type="scientific">Rubrobacter xylanophilus (strain DSM 9941 / JCM 11954 / NBRC 16129 / PRD-1)</name>
    <dbReference type="NCBI Taxonomy" id="266117"/>
    <lineage>
        <taxon>Bacteria</taxon>
        <taxon>Bacillati</taxon>
        <taxon>Actinomycetota</taxon>
        <taxon>Rubrobacteria</taxon>
        <taxon>Rubrobacterales</taxon>
        <taxon>Rubrobacteraceae</taxon>
        <taxon>Rubrobacter</taxon>
    </lineage>
</organism>
<dbReference type="STRING" id="266117.Rxyl_1812"/>
<dbReference type="InterPro" id="IPR002177">
    <property type="entry name" value="DPS_DNA-bd"/>
</dbReference>
<evidence type="ECO:0000259" key="4">
    <source>
        <dbReference type="Pfam" id="PF00210"/>
    </source>
</evidence>
<evidence type="ECO:0000256" key="2">
    <source>
        <dbReference type="RuleBase" id="RU003875"/>
    </source>
</evidence>
<protein>
    <submittedName>
        <fullName evidence="5">Ferritin and Dps</fullName>
    </submittedName>
</protein>
<dbReference type="EMBL" id="CP000386">
    <property type="protein sequence ID" value="ABG04771.1"/>
    <property type="molecule type" value="Genomic_DNA"/>
</dbReference>
<reference evidence="5 6" key="1">
    <citation type="submission" date="2006-06" db="EMBL/GenBank/DDBJ databases">
        <title>Complete sequence of Rubrobacter xylanophilus DSM 9941.</title>
        <authorList>
            <consortium name="US DOE Joint Genome Institute"/>
            <person name="Copeland A."/>
            <person name="Lucas S."/>
            <person name="Lapidus A."/>
            <person name="Barry K."/>
            <person name="Detter J.C."/>
            <person name="Glavina del Rio T."/>
            <person name="Hammon N."/>
            <person name="Israni S."/>
            <person name="Dalin E."/>
            <person name="Tice H."/>
            <person name="Pitluck S."/>
            <person name="Munk A.C."/>
            <person name="Brettin T."/>
            <person name="Bruce D."/>
            <person name="Han C."/>
            <person name="Tapia R."/>
            <person name="Gilna P."/>
            <person name="Schmutz J."/>
            <person name="Larimer F."/>
            <person name="Land M."/>
            <person name="Hauser L."/>
            <person name="Kyrpides N."/>
            <person name="Lykidis A."/>
            <person name="da Costa M.S."/>
            <person name="Rainey F.A."/>
            <person name="Empadinhas N."/>
            <person name="Jolivet E."/>
            <person name="Battista J.R."/>
            <person name="Richardson P."/>
        </authorList>
    </citation>
    <scope>NUCLEOTIDE SEQUENCE [LARGE SCALE GENOMIC DNA]</scope>
    <source>
        <strain evidence="6">DSM 9941 / JCM 11954 / NBRC 16129 / PRD-1</strain>
    </source>
</reference>
<dbReference type="PANTHER" id="PTHR42932:SF3">
    <property type="entry name" value="DNA PROTECTION DURING STARVATION PROTEIN"/>
    <property type="match status" value="1"/>
</dbReference>
<evidence type="ECO:0000313" key="6">
    <source>
        <dbReference type="Proteomes" id="UP000006637"/>
    </source>
</evidence>
<name>Q1AV07_RUBXD</name>
<dbReference type="KEGG" id="rxy:Rxyl_1812"/>
<gene>
    <name evidence="5" type="ordered locus">Rxyl_1812</name>
</gene>
<dbReference type="HOGENOM" id="CLU_098183_2_0_11"/>
<dbReference type="Pfam" id="PF00210">
    <property type="entry name" value="Ferritin"/>
    <property type="match status" value="1"/>
</dbReference>
<dbReference type="Proteomes" id="UP000006637">
    <property type="component" value="Chromosome"/>
</dbReference>
<dbReference type="InterPro" id="IPR009078">
    <property type="entry name" value="Ferritin-like_SF"/>
</dbReference>
<evidence type="ECO:0000256" key="3">
    <source>
        <dbReference type="SAM" id="MobiDB-lite"/>
    </source>
</evidence>
<dbReference type="InterPro" id="IPR012347">
    <property type="entry name" value="Ferritin-like"/>
</dbReference>
<dbReference type="OrthoDB" id="9797687at2"/>
<feature type="domain" description="Ferritin/DPS" evidence="4">
    <location>
        <begin position="32"/>
        <end position="171"/>
    </location>
</feature>
<evidence type="ECO:0000313" key="5">
    <source>
        <dbReference type="EMBL" id="ABG04771.1"/>
    </source>
</evidence>
<dbReference type="PANTHER" id="PTHR42932">
    <property type="entry name" value="GENERAL STRESS PROTEIN 20U"/>
    <property type="match status" value="1"/>
</dbReference>
<dbReference type="RefSeq" id="WP_011564787.1">
    <property type="nucleotide sequence ID" value="NC_008148.1"/>
</dbReference>
<keyword evidence="6" id="KW-1185">Reference proteome</keyword>
<evidence type="ECO:0000256" key="1">
    <source>
        <dbReference type="ARBA" id="ARBA00009497"/>
    </source>
</evidence>
<sequence>MEHRNTGKTVSPASRLATPTDLEPAEVRAVVEAVNPLIADAVALYLKTKNYHWHLSGPRFREYHLLFDEQAEAILASVDVLAERVRKIGGTTIRGVSHVSELRTIADDNDDFVPAGEMVRRLLENNRRMAERQRAAISVCEENRDTPTGNVLQEILDETERRVWFLYEISQRDESPGSPAGGNDHHRRAREAQYSDWSLYAIPEAGEDPSPRA</sequence>
<proteinExistence type="inferred from homology"/>
<dbReference type="InterPro" id="IPR008331">
    <property type="entry name" value="Ferritin_DPS_dom"/>
</dbReference>
<comment type="similarity">
    <text evidence="1 2">Belongs to the Dps family.</text>
</comment>
<dbReference type="eggNOG" id="COG0783">
    <property type="taxonomic scope" value="Bacteria"/>
</dbReference>
<dbReference type="PRINTS" id="PR01346">
    <property type="entry name" value="HELNAPAPROT"/>
</dbReference>
<dbReference type="PhylomeDB" id="Q1AV07"/>
<accession>Q1AV07</accession>
<dbReference type="AlphaFoldDB" id="Q1AV07"/>
<dbReference type="Gene3D" id="1.20.1260.10">
    <property type="match status" value="1"/>
</dbReference>
<feature type="region of interest" description="Disordered" evidence="3">
    <location>
        <begin position="173"/>
        <end position="193"/>
    </location>
</feature>
<dbReference type="CDD" id="cd01043">
    <property type="entry name" value="DPS"/>
    <property type="match status" value="1"/>
</dbReference>